<evidence type="ECO:0000313" key="2">
    <source>
        <dbReference type="EMBL" id="CUV15315.1"/>
    </source>
</evidence>
<gene>
    <name evidence="3" type="ORF">E7Z57_19980</name>
    <name evidence="2" type="ORF">RUN39_v1_1260004</name>
</gene>
<reference evidence="3 4" key="2">
    <citation type="submission" date="2019-04" db="EMBL/GenBank/DDBJ databases">
        <title>Complete Genome of UW386 and Higher Quality Genome of UW700.</title>
        <authorList>
            <person name="Jacobs J."/>
            <person name="Perez A."/>
            <person name="Steidl O."/>
            <person name="Allen C."/>
        </authorList>
    </citation>
    <scope>NUCLEOTIDE SEQUENCE [LARGE SCALE GENOMIC DNA]</scope>
    <source>
        <strain evidence="3 4">UW386</strain>
        <plasmid evidence="3">pUW386</plasmid>
        <plasmid evidence="4">puw386</plasmid>
    </source>
</reference>
<dbReference type="PATRIC" id="fig|305.106.peg.2115"/>
<keyword evidence="1" id="KW-1277">Toxin-antitoxin system</keyword>
<dbReference type="InterPro" id="IPR035093">
    <property type="entry name" value="RelE/ParE_toxin_dom_sf"/>
</dbReference>
<geneLocation type="plasmid" evidence="4">
    <name>puw386</name>
</geneLocation>
<dbReference type="Proteomes" id="UP000310553">
    <property type="component" value="Plasmid pUW386"/>
</dbReference>
<geneLocation type="plasmid" evidence="3">
    <name>pUW386</name>
</geneLocation>
<protein>
    <submittedName>
        <fullName evidence="2">Plasmid stabilization system</fullName>
    </submittedName>
    <submittedName>
        <fullName evidence="3">Type II toxin-antitoxin system RelE/ParE family toxin</fullName>
    </submittedName>
</protein>
<accession>A0A0S4TZU7</accession>
<proteinExistence type="predicted"/>
<dbReference type="SUPFAM" id="SSF143011">
    <property type="entry name" value="RelE-like"/>
    <property type="match status" value="1"/>
</dbReference>
<evidence type="ECO:0000256" key="1">
    <source>
        <dbReference type="ARBA" id="ARBA00022649"/>
    </source>
</evidence>
<dbReference type="AlphaFoldDB" id="A0A0S4TZU7"/>
<dbReference type="InterPro" id="IPR007712">
    <property type="entry name" value="RelE/ParE_toxin"/>
</dbReference>
<dbReference type="EMBL" id="LN899819">
    <property type="protein sequence ID" value="CUV15315.1"/>
    <property type="molecule type" value="Genomic_DNA"/>
</dbReference>
<dbReference type="Pfam" id="PF05016">
    <property type="entry name" value="ParE_toxin"/>
    <property type="match status" value="1"/>
</dbReference>
<dbReference type="EMBL" id="CP039340">
    <property type="protein sequence ID" value="QCX51361.1"/>
    <property type="molecule type" value="Genomic_DNA"/>
</dbReference>
<evidence type="ECO:0000313" key="4">
    <source>
        <dbReference type="Proteomes" id="UP000310553"/>
    </source>
</evidence>
<reference evidence="2" key="1">
    <citation type="submission" date="2015-10" db="EMBL/GenBank/DDBJ databases">
        <authorList>
            <person name="Gilbert D.G."/>
        </authorList>
    </citation>
    <scope>NUCLEOTIDE SEQUENCE</scope>
    <source>
        <strain evidence="2">Phyl III-seqv23</strain>
    </source>
</reference>
<organism evidence="2">
    <name type="scientific">Ralstonia solanacearum</name>
    <name type="common">Pseudomonas solanacearum</name>
    <dbReference type="NCBI Taxonomy" id="305"/>
    <lineage>
        <taxon>Bacteria</taxon>
        <taxon>Pseudomonadati</taxon>
        <taxon>Pseudomonadota</taxon>
        <taxon>Betaproteobacteria</taxon>
        <taxon>Burkholderiales</taxon>
        <taxon>Burkholderiaceae</taxon>
        <taxon>Ralstonia</taxon>
        <taxon>Ralstonia solanacearum species complex</taxon>
    </lineage>
</organism>
<keyword evidence="3" id="KW-0614">Plasmid</keyword>
<dbReference type="Gene3D" id="3.30.2310.20">
    <property type="entry name" value="RelE-like"/>
    <property type="match status" value="1"/>
</dbReference>
<name>A0A0S4TZU7_RALSL</name>
<sequence>MTRKISMTKQALKAVESLPPKQFKQVLSAVLELAANPTPPDSEHLHGAKNGERRRDVGEYRMVYTYNEETLDCLVIGKRNDDAVYEIWKRKT</sequence>
<evidence type="ECO:0000313" key="3">
    <source>
        <dbReference type="EMBL" id="QCX51361.1"/>
    </source>
</evidence>